<dbReference type="OrthoDB" id="2325119at2"/>
<comment type="caution">
    <text evidence="1">The sequence shown here is derived from an EMBL/GenBank/DDBJ whole genome shotgun (WGS) entry which is preliminary data.</text>
</comment>
<dbReference type="EMBL" id="JXKG01000002">
    <property type="protein sequence ID" value="OJG16401.1"/>
    <property type="molecule type" value="Genomic_DNA"/>
</dbReference>
<dbReference type="Proteomes" id="UP000182835">
    <property type="component" value="Unassembled WGS sequence"/>
</dbReference>
<name>A0A1L8R9E8_9ENTE</name>
<accession>A0A1L8R9E8</accession>
<dbReference type="STRING" id="317010.RU96_GL001143"/>
<evidence type="ECO:0000313" key="1">
    <source>
        <dbReference type="EMBL" id="OJG16401.1"/>
    </source>
</evidence>
<organism evidence="1 2">
    <name type="scientific">Enterococcus canintestini</name>
    <dbReference type="NCBI Taxonomy" id="317010"/>
    <lineage>
        <taxon>Bacteria</taxon>
        <taxon>Bacillati</taxon>
        <taxon>Bacillota</taxon>
        <taxon>Bacilli</taxon>
        <taxon>Lactobacillales</taxon>
        <taxon>Enterococcaceae</taxon>
        <taxon>Enterococcus</taxon>
    </lineage>
</organism>
<proteinExistence type="predicted"/>
<dbReference type="RefSeq" id="WP_071863965.1">
    <property type="nucleotide sequence ID" value="NZ_JBHLVQ010000010.1"/>
</dbReference>
<reference evidence="1 2" key="1">
    <citation type="submission" date="2014-12" db="EMBL/GenBank/DDBJ databases">
        <title>Draft genome sequences of 29 type strains of Enterococci.</title>
        <authorList>
            <person name="Zhong Z."/>
            <person name="Sun Z."/>
            <person name="Liu W."/>
            <person name="Zhang W."/>
            <person name="Zhang H."/>
        </authorList>
    </citation>
    <scope>NUCLEOTIDE SEQUENCE [LARGE SCALE GENOMIC DNA]</scope>
    <source>
        <strain evidence="1 2">DSM 21207</strain>
    </source>
</reference>
<protein>
    <submittedName>
        <fullName evidence="1">Uncharacterized protein</fullName>
    </submittedName>
</protein>
<gene>
    <name evidence="1" type="ORF">RU96_GL001143</name>
</gene>
<evidence type="ECO:0000313" key="2">
    <source>
        <dbReference type="Proteomes" id="UP000182835"/>
    </source>
</evidence>
<sequence length="122" mass="14214">MLDIQGSLKNLAWTVEHHFLHIKNQHEFMRAWAVQFELAYTDFRVTQMALQLAGNQMDLLKDFTTQYDAVYQYEMAFVSNGLAGFNEKFGDQLPQYEQAQQALRKTIDQILSLQPDDPNNLI</sequence>
<dbReference type="AlphaFoldDB" id="A0A1L8R9E8"/>